<sequence length="53" mass="6421">MTFEQFKSRYKLKLAEIGLTTNDEEMAKMFVAATVLRDYDLKQMKKDRRKKHH</sequence>
<proteinExistence type="predicted"/>
<reference evidence="1 2" key="1">
    <citation type="submission" date="2019-11" db="EMBL/GenBank/DDBJ databases">
        <title>Bacillus idriensis genome.</title>
        <authorList>
            <person name="Konopka E.N."/>
            <person name="Newman J.D."/>
        </authorList>
    </citation>
    <scope>NUCLEOTIDE SEQUENCE [LARGE SCALE GENOMIC DNA]</scope>
    <source>
        <strain evidence="1 2">DSM 19097</strain>
    </source>
</reference>
<name>A0A6I2M921_9BACI</name>
<dbReference type="EMBL" id="WKKF01000002">
    <property type="protein sequence ID" value="MRX54835.1"/>
    <property type="molecule type" value="Genomic_DNA"/>
</dbReference>
<dbReference type="RefSeq" id="WP_154318788.1">
    <property type="nucleotide sequence ID" value="NZ_CAJGAA010000002.1"/>
</dbReference>
<protein>
    <submittedName>
        <fullName evidence="1">Uncharacterized protein</fullName>
    </submittedName>
</protein>
<keyword evidence="2" id="KW-1185">Reference proteome</keyword>
<dbReference type="Proteomes" id="UP000441585">
    <property type="component" value="Unassembled WGS sequence"/>
</dbReference>
<gene>
    <name evidence="1" type="ORF">GJU41_12705</name>
</gene>
<comment type="caution">
    <text evidence="1">The sequence shown here is derived from an EMBL/GenBank/DDBJ whole genome shotgun (WGS) entry which is preliminary data.</text>
</comment>
<accession>A0A6I2M921</accession>
<organism evidence="1 2">
    <name type="scientific">Metabacillus idriensis</name>
    <dbReference type="NCBI Taxonomy" id="324768"/>
    <lineage>
        <taxon>Bacteria</taxon>
        <taxon>Bacillati</taxon>
        <taxon>Bacillota</taxon>
        <taxon>Bacilli</taxon>
        <taxon>Bacillales</taxon>
        <taxon>Bacillaceae</taxon>
        <taxon>Metabacillus</taxon>
    </lineage>
</organism>
<dbReference type="AlphaFoldDB" id="A0A6I2M921"/>
<evidence type="ECO:0000313" key="2">
    <source>
        <dbReference type="Proteomes" id="UP000441585"/>
    </source>
</evidence>
<evidence type="ECO:0000313" key="1">
    <source>
        <dbReference type="EMBL" id="MRX54835.1"/>
    </source>
</evidence>